<feature type="signal peptide" evidence="1">
    <location>
        <begin position="1"/>
        <end position="28"/>
    </location>
</feature>
<keyword evidence="3" id="KW-1185">Reference proteome</keyword>
<keyword evidence="1" id="KW-0732">Signal</keyword>
<name>A0A2A9NFA5_9AGAR</name>
<organism evidence="2 3">
    <name type="scientific">Amanita thiersii Skay4041</name>
    <dbReference type="NCBI Taxonomy" id="703135"/>
    <lineage>
        <taxon>Eukaryota</taxon>
        <taxon>Fungi</taxon>
        <taxon>Dikarya</taxon>
        <taxon>Basidiomycota</taxon>
        <taxon>Agaricomycotina</taxon>
        <taxon>Agaricomycetes</taxon>
        <taxon>Agaricomycetidae</taxon>
        <taxon>Agaricales</taxon>
        <taxon>Pluteineae</taxon>
        <taxon>Amanitaceae</taxon>
        <taxon>Amanita</taxon>
    </lineage>
</organism>
<dbReference type="EMBL" id="KZ302081">
    <property type="protein sequence ID" value="PFH48004.1"/>
    <property type="molecule type" value="Genomic_DNA"/>
</dbReference>
<dbReference type="AlphaFoldDB" id="A0A2A9NFA5"/>
<protein>
    <submittedName>
        <fullName evidence="2">Uncharacterized protein</fullName>
    </submittedName>
</protein>
<dbReference type="Proteomes" id="UP000242287">
    <property type="component" value="Unassembled WGS sequence"/>
</dbReference>
<gene>
    <name evidence="2" type="ORF">AMATHDRAFT_66397</name>
</gene>
<feature type="chain" id="PRO_5013196766" evidence="1">
    <location>
        <begin position="29"/>
        <end position="97"/>
    </location>
</feature>
<accession>A0A2A9NFA5</accession>
<reference evidence="2 3" key="1">
    <citation type="submission" date="2014-02" db="EMBL/GenBank/DDBJ databases">
        <title>Transposable element dynamics among asymbiotic and ectomycorrhizal Amanita fungi.</title>
        <authorList>
            <consortium name="DOE Joint Genome Institute"/>
            <person name="Hess J."/>
            <person name="Skrede I."/>
            <person name="Wolfe B."/>
            <person name="LaButti K."/>
            <person name="Ohm R.A."/>
            <person name="Grigoriev I.V."/>
            <person name="Pringle A."/>
        </authorList>
    </citation>
    <scope>NUCLEOTIDE SEQUENCE [LARGE SCALE GENOMIC DNA]</scope>
    <source>
        <strain evidence="2 3">SKay4041</strain>
    </source>
</reference>
<evidence type="ECO:0000256" key="1">
    <source>
        <dbReference type="SAM" id="SignalP"/>
    </source>
</evidence>
<evidence type="ECO:0000313" key="2">
    <source>
        <dbReference type="EMBL" id="PFH48004.1"/>
    </source>
</evidence>
<proteinExistence type="predicted"/>
<sequence length="97" mass="10348">MSWKSFSTVSQSMVAVLLLCVVSPGAWQICSNKTAVPPLSSLSVFVYDSDSCHGVPSWLQRGVAALEKQINNAQLIIGASIGVLSSIQYHIDALVIN</sequence>
<evidence type="ECO:0000313" key="3">
    <source>
        <dbReference type="Proteomes" id="UP000242287"/>
    </source>
</evidence>